<name>L8JWS8_9BACT</name>
<dbReference type="InterPro" id="IPR036010">
    <property type="entry name" value="2Fe-2S_ferredoxin-like_sf"/>
</dbReference>
<keyword evidence="5" id="KW-0411">Iron-sulfur</keyword>
<comment type="caution">
    <text evidence="8">The sequence shown here is derived from an EMBL/GenBank/DDBJ whole genome shotgun (WGS) entry which is preliminary data.</text>
</comment>
<dbReference type="CDD" id="cd00207">
    <property type="entry name" value="fer2"/>
    <property type="match status" value="1"/>
</dbReference>
<keyword evidence="2" id="KW-0001">2Fe-2S</keyword>
<accession>L8JWS8</accession>
<dbReference type="GO" id="GO:0009055">
    <property type="term" value="F:electron transfer activity"/>
    <property type="evidence" value="ECO:0007669"/>
    <property type="project" value="TreeGrafter"/>
</dbReference>
<dbReference type="InterPro" id="IPR012675">
    <property type="entry name" value="Beta-grasp_dom_sf"/>
</dbReference>
<dbReference type="AlphaFoldDB" id="L8JWS8"/>
<keyword evidence="4" id="KW-0408">Iron</keyword>
<reference evidence="8 9" key="1">
    <citation type="submission" date="2012-12" db="EMBL/GenBank/DDBJ databases">
        <title>Genome assembly of Fulvivirga imtechensis AK7.</title>
        <authorList>
            <person name="Nupur N."/>
            <person name="Khatri I."/>
            <person name="Kumar R."/>
            <person name="Subramanian S."/>
            <person name="Pinnaka A."/>
        </authorList>
    </citation>
    <scope>NUCLEOTIDE SEQUENCE [LARGE SCALE GENOMIC DNA]</scope>
    <source>
        <strain evidence="8 9">AK7</strain>
    </source>
</reference>
<evidence type="ECO:0000256" key="5">
    <source>
        <dbReference type="ARBA" id="ARBA00023014"/>
    </source>
</evidence>
<dbReference type="STRING" id="1237149.C900_01032"/>
<evidence type="ECO:0000313" key="8">
    <source>
        <dbReference type="EMBL" id="ELR72653.1"/>
    </source>
</evidence>
<dbReference type="EMBL" id="AMZN01000015">
    <property type="protein sequence ID" value="ELR72653.1"/>
    <property type="molecule type" value="Genomic_DNA"/>
</dbReference>
<dbReference type="InterPro" id="IPR001041">
    <property type="entry name" value="2Fe-2S_ferredoxin-type"/>
</dbReference>
<dbReference type="Gene3D" id="3.10.20.30">
    <property type="match status" value="1"/>
</dbReference>
<comment type="cofactor">
    <cofactor evidence="6">
        <name>[2Fe-2S] cluster</name>
        <dbReference type="ChEBI" id="CHEBI:190135"/>
    </cofactor>
</comment>
<sequence>MLFNYTNRFSIVTFAGSALIKLINMAKIVITNIDNKVISTNEKSNTVLKILHENFIDWMHACGGKGRCTTCKMIVIEGMENLGHLTVHEKRFMEMDALKENERLTCQCILEKGVVTIKVPETSKLPHIQYSD</sequence>
<dbReference type="SUPFAM" id="SSF54292">
    <property type="entry name" value="2Fe-2S ferredoxin-like"/>
    <property type="match status" value="1"/>
</dbReference>
<evidence type="ECO:0000259" key="7">
    <source>
        <dbReference type="PROSITE" id="PS51085"/>
    </source>
</evidence>
<evidence type="ECO:0000313" key="9">
    <source>
        <dbReference type="Proteomes" id="UP000011135"/>
    </source>
</evidence>
<evidence type="ECO:0000256" key="2">
    <source>
        <dbReference type="ARBA" id="ARBA00022714"/>
    </source>
</evidence>
<protein>
    <submittedName>
        <fullName evidence="8">Ferredoxin, 2Fe-2S type</fullName>
    </submittedName>
</protein>
<feature type="domain" description="2Fe-2S ferredoxin-type" evidence="7">
    <location>
        <begin position="26"/>
        <end position="123"/>
    </location>
</feature>
<dbReference type="GO" id="GO:0046872">
    <property type="term" value="F:metal ion binding"/>
    <property type="evidence" value="ECO:0007669"/>
    <property type="project" value="UniProtKB-KW"/>
</dbReference>
<dbReference type="PANTHER" id="PTHR23426">
    <property type="entry name" value="FERREDOXIN/ADRENODOXIN"/>
    <property type="match status" value="1"/>
</dbReference>
<proteinExistence type="inferred from homology"/>
<evidence type="ECO:0000256" key="3">
    <source>
        <dbReference type="ARBA" id="ARBA00022723"/>
    </source>
</evidence>
<comment type="similarity">
    <text evidence="1">Belongs to the adrenodoxin/putidaredoxin family.</text>
</comment>
<dbReference type="InterPro" id="IPR001055">
    <property type="entry name" value="Adrenodoxin-like"/>
</dbReference>
<dbReference type="Proteomes" id="UP000011135">
    <property type="component" value="Unassembled WGS sequence"/>
</dbReference>
<dbReference type="eggNOG" id="COG0633">
    <property type="taxonomic scope" value="Bacteria"/>
</dbReference>
<evidence type="ECO:0000256" key="1">
    <source>
        <dbReference type="ARBA" id="ARBA00010914"/>
    </source>
</evidence>
<evidence type="ECO:0000256" key="4">
    <source>
        <dbReference type="ARBA" id="ARBA00023004"/>
    </source>
</evidence>
<gene>
    <name evidence="8" type="ORF">C900_01032</name>
</gene>
<dbReference type="GO" id="GO:0140647">
    <property type="term" value="P:P450-containing electron transport chain"/>
    <property type="evidence" value="ECO:0007669"/>
    <property type="project" value="InterPro"/>
</dbReference>
<keyword evidence="3" id="KW-0479">Metal-binding</keyword>
<dbReference type="GO" id="GO:0051537">
    <property type="term" value="F:2 iron, 2 sulfur cluster binding"/>
    <property type="evidence" value="ECO:0007669"/>
    <property type="project" value="UniProtKB-KW"/>
</dbReference>
<organism evidence="8 9">
    <name type="scientific">Fulvivirga imtechensis AK7</name>
    <dbReference type="NCBI Taxonomy" id="1237149"/>
    <lineage>
        <taxon>Bacteria</taxon>
        <taxon>Pseudomonadati</taxon>
        <taxon>Bacteroidota</taxon>
        <taxon>Cytophagia</taxon>
        <taxon>Cytophagales</taxon>
        <taxon>Fulvivirgaceae</taxon>
        <taxon>Fulvivirga</taxon>
    </lineage>
</organism>
<dbReference type="PANTHER" id="PTHR23426:SF65">
    <property type="entry name" value="FERREDOXIN-2, MITOCHONDRIAL"/>
    <property type="match status" value="1"/>
</dbReference>
<keyword evidence="9" id="KW-1185">Reference proteome</keyword>
<dbReference type="PROSITE" id="PS51085">
    <property type="entry name" value="2FE2S_FER_2"/>
    <property type="match status" value="1"/>
</dbReference>
<dbReference type="Pfam" id="PF00111">
    <property type="entry name" value="Fer2"/>
    <property type="match status" value="1"/>
</dbReference>
<evidence type="ECO:0000256" key="6">
    <source>
        <dbReference type="ARBA" id="ARBA00034078"/>
    </source>
</evidence>